<evidence type="ECO:0000313" key="2">
    <source>
        <dbReference type="Proteomes" id="UP001595907"/>
    </source>
</evidence>
<reference evidence="2" key="1">
    <citation type="journal article" date="2019" name="Int. J. Syst. Evol. Microbiol.">
        <title>The Global Catalogue of Microorganisms (GCM) 10K type strain sequencing project: providing services to taxonomists for standard genome sequencing and annotation.</title>
        <authorList>
            <consortium name="The Broad Institute Genomics Platform"/>
            <consortium name="The Broad Institute Genome Sequencing Center for Infectious Disease"/>
            <person name="Wu L."/>
            <person name="Ma J."/>
        </authorList>
    </citation>
    <scope>NUCLEOTIDE SEQUENCE [LARGE SCALE GENOMIC DNA]</scope>
    <source>
        <strain evidence="2">CECT 8289</strain>
    </source>
</reference>
<evidence type="ECO:0000313" key="1">
    <source>
        <dbReference type="EMBL" id="MFC4262640.1"/>
    </source>
</evidence>
<gene>
    <name evidence="1" type="ORF">ACFOWM_07115</name>
</gene>
<comment type="caution">
    <text evidence="1">The sequence shown here is derived from an EMBL/GenBank/DDBJ whole genome shotgun (WGS) entry which is preliminary data.</text>
</comment>
<keyword evidence="2" id="KW-1185">Reference proteome</keyword>
<protein>
    <recommendedName>
        <fullName evidence="3">Lipoprotein</fullName>
    </recommendedName>
</protein>
<dbReference type="EMBL" id="JBHSCZ010000002">
    <property type="protein sequence ID" value="MFC4262640.1"/>
    <property type="molecule type" value="Genomic_DNA"/>
</dbReference>
<dbReference type="RefSeq" id="WP_379708285.1">
    <property type="nucleotide sequence ID" value="NZ_JBHSCZ010000002.1"/>
</dbReference>
<proteinExistence type="predicted"/>
<dbReference type="PROSITE" id="PS51257">
    <property type="entry name" value="PROKAR_LIPOPROTEIN"/>
    <property type="match status" value="1"/>
</dbReference>
<organism evidence="1 2">
    <name type="scientific">Ferruginibacter yonginensis</name>
    <dbReference type="NCBI Taxonomy" id="1310416"/>
    <lineage>
        <taxon>Bacteria</taxon>
        <taxon>Pseudomonadati</taxon>
        <taxon>Bacteroidota</taxon>
        <taxon>Chitinophagia</taxon>
        <taxon>Chitinophagales</taxon>
        <taxon>Chitinophagaceae</taxon>
        <taxon>Ferruginibacter</taxon>
    </lineage>
</organism>
<evidence type="ECO:0008006" key="3">
    <source>
        <dbReference type="Google" id="ProtNLM"/>
    </source>
</evidence>
<sequence length="154" mass="17443">MKILLRLTLLFSIFFCSCKPKHQGEKKTGLLSNLVSITDNEDRGIKEIIAFYGGQCEYGVEKKVYTNKANESNFWLKLSKSASIDSLAKVPELHCSNIVYILYKNLDKEKNNYNHIESELIFGDGGTMKSSFTIAQLEKVKSKIQLVDKIVSLI</sequence>
<accession>A0ABV8QQT2</accession>
<dbReference type="Proteomes" id="UP001595907">
    <property type="component" value="Unassembled WGS sequence"/>
</dbReference>
<name>A0ABV8QQT2_9BACT</name>